<comment type="caution">
    <text evidence="2">The sequence shown here is derived from an EMBL/GenBank/DDBJ whole genome shotgun (WGS) entry which is preliminary data.</text>
</comment>
<protein>
    <submittedName>
        <fullName evidence="2">Uncharacterized protein</fullName>
    </submittedName>
</protein>
<dbReference type="Proteomes" id="UP001172457">
    <property type="component" value="Chromosome 2"/>
</dbReference>
<reference evidence="2" key="1">
    <citation type="submission" date="2023-03" db="EMBL/GenBank/DDBJ databases">
        <title>Chromosome-scale reference genome and RAD-based genetic map of yellow starthistle (Centaurea solstitialis) reveal putative structural variation and QTLs associated with invader traits.</title>
        <authorList>
            <person name="Reatini B."/>
            <person name="Cang F.A."/>
            <person name="Jiang Q."/>
            <person name="Mckibben M.T.W."/>
            <person name="Barker M.S."/>
            <person name="Rieseberg L.H."/>
            <person name="Dlugosch K.M."/>
        </authorList>
    </citation>
    <scope>NUCLEOTIDE SEQUENCE</scope>
    <source>
        <strain evidence="2">CAN-66</strain>
        <tissue evidence="2">Leaf</tissue>
    </source>
</reference>
<evidence type="ECO:0000256" key="1">
    <source>
        <dbReference type="SAM" id="MobiDB-lite"/>
    </source>
</evidence>
<gene>
    <name evidence="2" type="ORF">OSB04_007804</name>
</gene>
<sequence length="158" mass="16973">MLVIGPKHVTSLEMVIGACHPAGDDTGVSGDGTGKRNGGNNEEVWRSRFGIGEEETPPTYLRAGEGLVGGNSGDGDNEMLSRSSLEMMVTLIQKLKVVIFFRNEFAILVYTRIAMQFHGGSFVFIDSGWRRRADGGGCGACVAGLRLGPQRPSLLLSW</sequence>
<organism evidence="2 3">
    <name type="scientific">Centaurea solstitialis</name>
    <name type="common">yellow star-thistle</name>
    <dbReference type="NCBI Taxonomy" id="347529"/>
    <lineage>
        <taxon>Eukaryota</taxon>
        <taxon>Viridiplantae</taxon>
        <taxon>Streptophyta</taxon>
        <taxon>Embryophyta</taxon>
        <taxon>Tracheophyta</taxon>
        <taxon>Spermatophyta</taxon>
        <taxon>Magnoliopsida</taxon>
        <taxon>eudicotyledons</taxon>
        <taxon>Gunneridae</taxon>
        <taxon>Pentapetalae</taxon>
        <taxon>asterids</taxon>
        <taxon>campanulids</taxon>
        <taxon>Asterales</taxon>
        <taxon>Asteraceae</taxon>
        <taxon>Carduoideae</taxon>
        <taxon>Cardueae</taxon>
        <taxon>Centaureinae</taxon>
        <taxon>Centaurea</taxon>
    </lineage>
</organism>
<evidence type="ECO:0000313" key="3">
    <source>
        <dbReference type="Proteomes" id="UP001172457"/>
    </source>
</evidence>
<name>A0AA38TM96_9ASTR</name>
<dbReference type="EMBL" id="JARYMX010000002">
    <property type="protein sequence ID" value="KAJ9562644.1"/>
    <property type="molecule type" value="Genomic_DNA"/>
</dbReference>
<feature type="region of interest" description="Disordered" evidence="1">
    <location>
        <begin position="23"/>
        <end position="42"/>
    </location>
</feature>
<evidence type="ECO:0000313" key="2">
    <source>
        <dbReference type="EMBL" id="KAJ9562644.1"/>
    </source>
</evidence>
<proteinExistence type="predicted"/>
<dbReference type="AlphaFoldDB" id="A0AA38TM96"/>
<accession>A0AA38TM96</accession>
<keyword evidence="3" id="KW-1185">Reference proteome</keyword>